<name>A0A1D3JRC5_PSEVE</name>
<dbReference type="InterPro" id="IPR007560">
    <property type="entry name" value="Restrct_endonuc_IV_Mrr"/>
</dbReference>
<organism evidence="3 4">
    <name type="scientific">Pseudomonas veronii 1YdBTEX2</name>
    <dbReference type="NCBI Taxonomy" id="1295141"/>
    <lineage>
        <taxon>Bacteria</taxon>
        <taxon>Pseudomonadati</taxon>
        <taxon>Pseudomonadota</taxon>
        <taxon>Gammaproteobacteria</taxon>
        <taxon>Pseudomonadales</taxon>
        <taxon>Pseudomonadaceae</taxon>
        <taxon>Pseudomonas</taxon>
    </lineage>
</organism>
<evidence type="ECO:0000259" key="1">
    <source>
        <dbReference type="Pfam" id="PF04471"/>
    </source>
</evidence>
<evidence type="ECO:0000313" key="3">
    <source>
        <dbReference type="EMBL" id="SBW78640.1"/>
    </source>
</evidence>
<dbReference type="RefSeq" id="WP_017844465.1">
    <property type="nucleotide sequence ID" value="NZ_AOUH01000004.1"/>
</dbReference>
<dbReference type="AlphaFoldDB" id="A0A1D3JRC5"/>
<proteinExistence type="predicted"/>
<feature type="domain" description="Novel STAND NTPase 3" evidence="2">
    <location>
        <begin position="175"/>
        <end position="332"/>
    </location>
</feature>
<reference evidence="4" key="1">
    <citation type="submission" date="2016-07" db="EMBL/GenBank/DDBJ databases">
        <authorList>
            <person name="Florea S."/>
            <person name="Webb J.S."/>
            <person name="Jaromczyk J."/>
            <person name="Schardl C.L."/>
        </authorList>
    </citation>
    <scope>NUCLEOTIDE SEQUENCE [LARGE SCALE GENOMIC DNA]</scope>
    <source>
        <strain evidence="4">1YdBTEX2</strain>
    </source>
</reference>
<dbReference type="Pfam" id="PF20720">
    <property type="entry name" value="nSTAND3"/>
    <property type="match status" value="1"/>
</dbReference>
<dbReference type="InterPro" id="IPR027417">
    <property type="entry name" value="P-loop_NTPase"/>
</dbReference>
<feature type="domain" description="Restriction endonuclease type IV Mrr" evidence="1">
    <location>
        <begin position="8"/>
        <end position="63"/>
    </location>
</feature>
<accession>A0A1D3JRC5</accession>
<evidence type="ECO:0000259" key="2">
    <source>
        <dbReference type="Pfam" id="PF20720"/>
    </source>
</evidence>
<protein>
    <submittedName>
        <fullName evidence="3">Uncharacterized protein</fullName>
    </submittedName>
</protein>
<gene>
    <name evidence="3" type="ORF">PVE_R1G0752</name>
</gene>
<evidence type="ECO:0000313" key="4">
    <source>
        <dbReference type="Proteomes" id="UP000245431"/>
    </source>
</evidence>
<dbReference type="Proteomes" id="UP000245431">
    <property type="component" value="Chromosome PVE_r1"/>
</dbReference>
<dbReference type="GO" id="GO:0003677">
    <property type="term" value="F:DNA binding"/>
    <property type="evidence" value="ECO:0007669"/>
    <property type="project" value="InterPro"/>
</dbReference>
<dbReference type="EMBL" id="LT599583">
    <property type="protein sequence ID" value="SBW78640.1"/>
    <property type="molecule type" value="Genomic_DNA"/>
</dbReference>
<dbReference type="Gene3D" id="3.40.50.300">
    <property type="entry name" value="P-loop containing nucleotide triphosphate hydrolases"/>
    <property type="match status" value="1"/>
</dbReference>
<dbReference type="SUPFAM" id="SSF52540">
    <property type="entry name" value="P-loop containing nucleoside triphosphate hydrolases"/>
    <property type="match status" value="2"/>
</dbReference>
<dbReference type="InterPro" id="IPR049050">
    <property type="entry name" value="nSTAND3"/>
</dbReference>
<dbReference type="CDD" id="cd01120">
    <property type="entry name" value="RecA-like_superfamily"/>
    <property type="match status" value="1"/>
</dbReference>
<dbReference type="GO" id="GO:0004519">
    <property type="term" value="F:endonuclease activity"/>
    <property type="evidence" value="ECO:0007669"/>
    <property type="project" value="InterPro"/>
</dbReference>
<dbReference type="Pfam" id="PF04471">
    <property type="entry name" value="Mrr_cat"/>
    <property type="match status" value="1"/>
</dbReference>
<sequence length="754" mass="85889">MNEYDFSRLNDKEFEVFCTDLLSAREGVRFERFKPGRDSGVDGRYFKSDGNEWVLQCKHWVATPLEKLVKNIEDTEYLKVKKLSPARYILVLSHPLSRNDKTILMQKLAPFVLTPDDILGREDLNDLLAKYPDVERRHYKLWISSSNVLRYLLSKPIHDRSDFAFNEIVEDAKLYVPTANHADAIDKLESMNVVIITGPAGIGKTTLAGQLILHYVSQDFTLAVVADDIKEAEGVYDQEARQIFYFDDFLGRNYLEALSGHEGGQIVNFVKRIVKDPNKRFVLTSRTTILNQGKILNDVFENQNIARNEFEVTLSSMKVMDKARILYNHIWHSELEGDYVDELYAQKRYRDLIDHPNFNPRLIRFITDVQRLEGVAPKLYWSHAINLLNNPSQVWDNPYQAQLDDCGRAMVLLVTMNGRQISEVDLAEAFARYLGAPGLGSLTGKKDFLLNLRHLSGSMLTRFIVGDTQPFIRLFNPSLGDFVLNRYATNKPALRICFSSLQTLSSLNTLKDMVANKIIPASTAVDVADYIFRCICELRFLSCESEFVARLCMMRAELGLVFSTSDQSFLDAIEFIISSDCAGLFLSSANVVLWALENECVGMGPVERFLETACSSNPSYDELLVLGEIISHFGASEYEALTVTYDEAVTTYLIESVEDEFPESAVFNDCSSESQARRNFRELMEEQAGQLGATDLSAVVDSVEESINVEKHYDTYFYGGEPEPDYEYRRDQRMIWPGPLRDEVDPVDDLFSRD</sequence>
<dbReference type="GO" id="GO:0009307">
    <property type="term" value="P:DNA restriction-modification system"/>
    <property type="evidence" value="ECO:0007669"/>
    <property type="project" value="InterPro"/>
</dbReference>